<reference evidence="1 2" key="1">
    <citation type="journal article" date="2017" name="Environ. Microbiol.">
        <title>Genomic and physiological analyses of 'Reinekea forsetii' reveal a versatile opportunistic lifestyle during spring algae blooms.</title>
        <authorList>
            <person name="Avci B."/>
            <person name="Hahnke R.L."/>
            <person name="Chafee M."/>
            <person name="Fischer T."/>
            <person name="Gruber-Vodicka H."/>
            <person name="Tegetmeyer H.E."/>
            <person name="Harder J."/>
            <person name="Fuchs B.M."/>
            <person name="Amann R.I."/>
            <person name="Teeling H."/>
        </authorList>
    </citation>
    <scope>NUCLEOTIDE SEQUENCE [LARGE SCALE GENOMIC DNA]</scope>
    <source>
        <strain evidence="1 2">Hel1_31_D35</strain>
    </source>
</reference>
<proteinExistence type="predicted"/>
<name>A0A2K8KNH9_9GAMM</name>
<protein>
    <submittedName>
        <fullName evidence="1">Uncharacterized protein</fullName>
    </submittedName>
</protein>
<dbReference type="Proteomes" id="UP000229757">
    <property type="component" value="Chromosome"/>
</dbReference>
<accession>A0A2K8KNH9</accession>
<evidence type="ECO:0000313" key="1">
    <source>
        <dbReference type="EMBL" id="ATX76222.1"/>
    </source>
</evidence>
<dbReference type="EMBL" id="CP011797">
    <property type="protein sequence ID" value="ATX76222.1"/>
    <property type="molecule type" value="Genomic_DNA"/>
</dbReference>
<gene>
    <name evidence="1" type="ORF">REIFOR_01069</name>
</gene>
<organism evidence="1 2">
    <name type="scientific">Reinekea forsetii</name>
    <dbReference type="NCBI Taxonomy" id="1336806"/>
    <lineage>
        <taxon>Bacteria</taxon>
        <taxon>Pseudomonadati</taxon>
        <taxon>Pseudomonadota</taxon>
        <taxon>Gammaproteobacteria</taxon>
        <taxon>Oceanospirillales</taxon>
        <taxon>Saccharospirillaceae</taxon>
        <taxon>Reinekea</taxon>
    </lineage>
</organism>
<dbReference type="RefSeq" id="WP_100256578.1">
    <property type="nucleotide sequence ID" value="NZ_CP011797.1"/>
</dbReference>
<keyword evidence="2" id="KW-1185">Reference proteome</keyword>
<dbReference type="KEGG" id="rfo:REIFOR_01069"/>
<evidence type="ECO:0000313" key="2">
    <source>
        <dbReference type="Proteomes" id="UP000229757"/>
    </source>
</evidence>
<dbReference type="AlphaFoldDB" id="A0A2K8KNH9"/>
<sequence>MSNLALRPEIRIDSRTVAAAQAAEAGTYSIHWFDQRDRAKRIEHYVDLTLLKIDYIDLLVPLQEQLNEHLLAHPQVACECRTLRQKIAENSYKFDINRFDTAGKLTTRSACIEDTQGLRITETTFTADGAFVVRSNYHYAPNMTLVSVQHYDSFGNVVSS</sequence>